<dbReference type="InterPro" id="IPR050238">
    <property type="entry name" value="DNA_Rep/Repair_Clamp_Loader"/>
</dbReference>
<dbReference type="SMART" id="SM00382">
    <property type="entry name" value="AAA"/>
    <property type="match status" value="1"/>
</dbReference>
<keyword evidence="2" id="KW-0808">Transferase</keyword>
<dbReference type="SUPFAM" id="SSF52540">
    <property type="entry name" value="P-loop containing nucleoside triphosphate hydrolases"/>
    <property type="match status" value="1"/>
</dbReference>
<dbReference type="GO" id="GO:0003887">
    <property type="term" value="F:DNA-directed DNA polymerase activity"/>
    <property type="evidence" value="ECO:0007669"/>
    <property type="project" value="UniProtKB-EC"/>
</dbReference>
<dbReference type="PANTHER" id="PTHR11669:SF8">
    <property type="entry name" value="DNA POLYMERASE III SUBUNIT DELTA"/>
    <property type="match status" value="1"/>
</dbReference>
<proteinExistence type="predicted"/>
<organism evidence="2">
    <name type="scientific">hydrothermal vent metagenome</name>
    <dbReference type="NCBI Taxonomy" id="652676"/>
    <lineage>
        <taxon>unclassified sequences</taxon>
        <taxon>metagenomes</taxon>
        <taxon>ecological metagenomes</taxon>
    </lineage>
</organism>
<evidence type="ECO:0000313" key="2">
    <source>
        <dbReference type="EMBL" id="VAW18853.1"/>
    </source>
</evidence>
<accession>A0A3B0TRP0</accession>
<dbReference type="InterPro" id="IPR003593">
    <property type="entry name" value="AAA+_ATPase"/>
</dbReference>
<protein>
    <submittedName>
        <fullName evidence="2">DNA polymerase III delta prime subunit</fullName>
        <ecNumber evidence="2">2.7.7.7</ecNumber>
    </submittedName>
</protein>
<dbReference type="NCBIfam" id="NF005677">
    <property type="entry name" value="PRK07471.1"/>
    <property type="match status" value="1"/>
</dbReference>
<dbReference type="EC" id="2.7.7.7" evidence="2"/>
<keyword evidence="2" id="KW-0548">Nucleotidyltransferase</keyword>
<dbReference type="GO" id="GO:0009360">
    <property type="term" value="C:DNA polymerase III complex"/>
    <property type="evidence" value="ECO:0007669"/>
    <property type="project" value="TreeGrafter"/>
</dbReference>
<dbReference type="Pfam" id="PF13177">
    <property type="entry name" value="DNA_pol3_delta2"/>
    <property type="match status" value="1"/>
</dbReference>
<dbReference type="PANTHER" id="PTHR11669">
    <property type="entry name" value="REPLICATION FACTOR C / DNA POLYMERASE III GAMMA-TAU SUBUNIT"/>
    <property type="match status" value="1"/>
</dbReference>
<dbReference type="InterPro" id="IPR027417">
    <property type="entry name" value="P-loop_NTPase"/>
</dbReference>
<dbReference type="AlphaFoldDB" id="A0A3B0TRP0"/>
<gene>
    <name evidence="2" type="ORF">MNBD_ALPHA09-1271</name>
</gene>
<evidence type="ECO:0000259" key="1">
    <source>
        <dbReference type="SMART" id="SM00382"/>
    </source>
</evidence>
<dbReference type="GO" id="GO:0006261">
    <property type="term" value="P:DNA-templated DNA replication"/>
    <property type="evidence" value="ECO:0007669"/>
    <property type="project" value="TreeGrafter"/>
</dbReference>
<name>A0A3B0TRP0_9ZZZZ</name>
<dbReference type="Gene3D" id="3.40.50.300">
    <property type="entry name" value="P-loop containing nucleotide triphosphate hydrolases"/>
    <property type="match status" value="1"/>
</dbReference>
<sequence>MAKAERRQDSPPAGPRYTSSLYGQAAAEAELLSAYRSGRMAHGWLLTGPVGVGKATLAHRLARFVAAYPDFQAEAVSKAKDLALADDHSVARRIRAHAFPDVVEIAAETSQTTAARSRPVIKVAAIHRGLKGLATTAGAGGWRIVIVDAADDMNLSAANAILKRLEEPPKRTLFMLISHAPGRLLPTIRSRCRRLDLLPLGPEDLRRALGEAQAFGNTRGGLSPAGIPAEIIALAGGSAGEALRLMEEGGAELARDLMRLVGSLPRLDLAFAHKLAGRLTAQKADPEFRLFCDLLLDWLAEAVRAAQTGQPGKFAALEPEGGFAMFNGHAHAPSLAQWAALWENLAQAHGRTLGLNLDRKQFLLNAFFALDSVAGGRGP</sequence>
<dbReference type="EMBL" id="UOEM01000119">
    <property type="protein sequence ID" value="VAW18853.1"/>
    <property type="molecule type" value="Genomic_DNA"/>
</dbReference>
<feature type="domain" description="AAA+ ATPase" evidence="1">
    <location>
        <begin position="40"/>
        <end position="200"/>
    </location>
</feature>
<reference evidence="2" key="1">
    <citation type="submission" date="2018-06" db="EMBL/GenBank/DDBJ databases">
        <authorList>
            <person name="Zhirakovskaya E."/>
        </authorList>
    </citation>
    <scope>NUCLEOTIDE SEQUENCE</scope>
</reference>